<reference evidence="1 2" key="1">
    <citation type="submission" date="2018-09" db="EMBL/GenBank/DDBJ databases">
        <title>Genome sequencing of Nocardioides immobilis CCTCC AB 2017083 for comparison to Nocardioides silvaticus.</title>
        <authorList>
            <person name="Li C."/>
            <person name="Wang G."/>
        </authorList>
    </citation>
    <scope>NUCLEOTIDE SEQUENCE [LARGE SCALE GENOMIC DNA]</scope>
    <source>
        <strain evidence="1 2">CCTCC AB 2017083</strain>
    </source>
</reference>
<evidence type="ECO:0000313" key="2">
    <source>
        <dbReference type="Proteomes" id="UP000283644"/>
    </source>
</evidence>
<keyword evidence="1" id="KW-0238">DNA-binding</keyword>
<dbReference type="Proteomes" id="UP000283644">
    <property type="component" value="Unassembled WGS sequence"/>
</dbReference>
<proteinExistence type="predicted"/>
<keyword evidence="2" id="KW-1185">Reference proteome</keyword>
<sequence>MVSPLGGADHQTSFLGHTFREKRSACTPAEVTEIVSADRLKFDAILVDLMWNDFDLEWEYDGLDVLAGMFARGRREDVLLACQGHGFERAFLDEGSQHPLVKGVVLKGRQREALLAIRTVAAGRKFKDPMINSEITPPERSIGYFLSKSKRLARFAGVIASGRVTSYQEIARALHVAPATANRVPDAFRPMLEVRGEWRDVRGPNRQALIFQWCGENAHYILSWCRRNVEVLGVDPQVFSRRSRK</sequence>
<organism evidence="1 2">
    <name type="scientific">Nocardioides immobilis</name>
    <dbReference type="NCBI Taxonomy" id="2049295"/>
    <lineage>
        <taxon>Bacteria</taxon>
        <taxon>Bacillati</taxon>
        <taxon>Actinomycetota</taxon>
        <taxon>Actinomycetes</taxon>
        <taxon>Propionibacteriales</taxon>
        <taxon>Nocardioidaceae</taxon>
        <taxon>Nocardioides</taxon>
    </lineage>
</organism>
<gene>
    <name evidence="1" type="ORF">D0Z08_31185</name>
</gene>
<protein>
    <submittedName>
        <fullName evidence="1">DNA-binding response regulator</fullName>
    </submittedName>
</protein>
<accession>A0A417XRQ5</accession>
<name>A0A417XRQ5_9ACTN</name>
<dbReference type="AlphaFoldDB" id="A0A417XRQ5"/>
<comment type="caution">
    <text evidence="1">The sequence shown here is derived from an EMBL/GenBank/DDBJ whole genome shotgun (WGS) entry which is preliminary data.</text>
</comment>
<dbReference type="GO" id="GO:0003677">
    <property type="term" value="F:DNA binding"/>
    <property type="evidence" value="ECO:0007669"/>
    <property type="project" value="UniProtKB-KW"/>
</dbReference>
<dbReference type="EMBL" id="QXGH01000057">
    <property type="protein sequence ID" value="RHW22775.1"/>
    <property type="molecule type" value="Genomic_DNA"/>
</dbReference>
<evidence type="ECO:0000313" key="1">
    <source>
        <dbReference type="EMBL" id="RHW22775.1"/>
    </source>
</evidence>